<accession>A0AAW7I7N6</accession>
<protein>
    <submittedName>
        <fullName evidence="1">Uncharacterized protein</fullName>
    </submittedName>
</protein>
<evidence type="ECO:0000313" key="2">
    <source>
        <dbReference type="Proteomes" id="UP001168216"/>
    </source>
</evidence>
<dbReference type="Proteomes" id="UP001168216">
    <property type="component" value="Unassembled WGS sequence"/>
</dbReference>
<evidence type="ECO:0000313" key="1">
    <source>
        <dbReference type="EMBL" id="MDM5139817.1"/>
    </source>
</evidence>
<proteinExistence type="predicted"/>
<gene>
    <name evidence="1" type="ORF">OB959_08395</name>
</gene>
<reference evidence="1" key="1">
    <citation type="submission" date="2023-08" db="EMBL/GenBank/DDBJ databases">
        <title>WGS of Aeromonas isolates.</title>
        <authorList>
            <person name="Lee H."/>
        </authorList>
    </citation>
    <scope>NUCLEOTIDE SEQUENCE</scope>
    <source>
        <strain evidence="1">SL22</strain>
    </source>
</reference>
<dbReference type="RefSeq" id="WP_241280218.1">
    <property type="nucleotide sequence ID" value="NZ_JAOPLM010000007.1"/>
</dbReference>
<sequence length="84" mass="9500">MFIPYLFVYFVFLISPNKPFSWGKVCHPATKKACGGRRQALTGKAGRGVGKMLRRFYPNWVEKANEQTFQLQESGDGSQKQGVN</sequence>
<dbReference type="AlphaFoldDB" id="A0AAW7I7N6"/>
<dbReference type="EMBL" id="JAOPLV010000003">
    <property type="protein sequence ID" value="MDM5139817.1"/>
    <property type="molecule type" value="Genomic_DNA"/>
</dbReference>
<name>A0AAW7I7N6_9GAMM</name>
<comment type="caution">
    <text evidence="1">The sequence shown here is derived from an EMBL/GenBank/DDBJ whole genome shotgun (WGS) entry which is preliminary data.</text>
</comment>
<organism evidence="1 2">
    <name type="scientific">Aeromonas bestiarum</name>
    <dbReference type="NCBI Taxonomy" id="105751"/>
    <lineage>
        <taxon>Bacteria</taxon>
        <taxon>Pseudomonadati</taxon>
        <taxon>Pseudomonadota</taxon>
        <taxon>Gammaproteobacteria</taxon>
        <taxon>Aeromonadales</taxon>
        <taxon>Aeromonadaceae</taxon>
        <taxon>Aeromonas</taxon>
    </lineage>
</organism>